<accession>A0ABU7RHT6</accession>
<dbReference type="Gene3D" id="3.40.50.720">
    <property type="entry name" value="NAD(P)-binding Rossmann-like Domain"/>
    <property type="match status" value="1"/>
</dbReference>
<dbReference type="InterPro" id="IPR015895">
    <property type="entry name" value="4pyrrol_synth_GluRdtase_N"/>
</dbReference>
<comment type="pathway">
    <text evidence="4">Porphyrin-containing compound metabolism; protoporphyrin-IX biosynthesis; 5-aminolevulinate from L-glutamyl-tRNA(Glu): step 1/2.</text>
</comment>
<dbReference type="InterPro" id="IPR036291">
    <property type="entry name" value="NAD(P)-bd_dom_sf"/>
</dbReference>
<evidence type="ECO:0000313" key="8">
    <source>
        <dbReference type="Proteomes" id="UP001357452"/>
    </source>
</evidence>
<evidence type="ECO:0000259" key="6">
    <source>
        <dbReference type="Pfam" id="PF05201"/>
    </source>
</evidence>
<dbReference type="PIRSF" id="PIRSF000445">
    <property type="entry name" value="4pyrrol_synth_GluRdtase"/>
    <property type="match status" value="1"/>
</dbReference>
<dbReference type="Pfam" id="PF05201">
    <property type="entry name" value="GlutR_N"/>
    <property type="match status" value="1"/>
</dbReference>
<dbReference type="InterPro" id="IPR018214">
    <property type="entry name" value="GluRdtase_CS"/>
</dbReference>
<evidence type="ECO:0000256" key="2">
    <source>
        <dbReference type="ARBA" id="ARBA00023002"/>
    </source>
</evidence>
<comment type="subunit">
    <text evidence="4">Homodimer.</text>
</comment>
<evidence type="ECO:0000256" key="1">
    <source>
        <dbReference type="ARBA" id="ARBA00022857"/>
    </source>
</evidence>
<name>A0ABU7RHT6_9BACT</name>
<keyword evidence="3 4" id="KW-0627">Porphyrin biosynthesis</keyword>
<dbReference type="PANTHER" id="PTHR43013:SF1">
    <property type="entry name" value="GLUTAMYL-TRNA REDUCTASE"/>
    <property type="match status" value="1"/>
</dbReference>
<dbReference type="Gene3D" id="3.30.460.30">
    <property type="entry name" value="Glutamyl-tRNA reductase, N-terminal domain"/>
    <property type="match status" value="1"/>
</dbReference>
<dbReference type="PANTHER" id="PTHR43013">
    <property type="entry name" value="GLUTAMYL-TRNA REDUCTASE"/>
    <property type="match status" value="1"/>
</dbReference>
<proteinExistence type="inferred from homology"/>
<dbReference type="NCBIfam" id="TIGR01035">
    <property type="entry name" value="hemA"/>
    <property type="match status" value="1"/>
</dbReference>
<reference evidence="7 8" key="1">
    <citation type="submission" date="2024-01" db="EMBL/GenBank/DDBJ databases">
        <title>Niabella digestum sp. nov., isolated from waste digestion system.</title>
        <authorList>
            <person name="Zhang L."/>
        </authorList>
    </citation>
    <scope>NUCLEOTIDE SEQUENCE [LARGE SCALE GENOMIC DNA]</scope>
    <source>
        <strain evidence="7 8">A18</strain>
    </source>
</reference>
<feature type="binding site" evidence="4">
    <location>
        <position position="117"/>
    </location>
    <ligand>
        <name>substrate</name>
    </ligand>
</feature>
<dbReference type="HAMAP" id="MF_00087">
    <property type="entry name" value="Glu_tRNA_reductase"/>
    <property type="match status" value="1"/>
</dbReference>
<feature type="active site" description="Nucleophile" evidence="4">
    <location>
        <position position="62"/>
    </location>
</feature>
<feature type="domain" description="Quinate/shikimate 5-dehydrogenase/glutamyl-tRNA reductase" evidence="5">
    <location>
        <begin position="183"/>
        <end position="306"/>
    </location>
</feature>
<sequence>MSAEEFHISKQVLDRFCVAGINYLKADVATRGLFSINNEGFAQLAKDAKAAGIKSVFVLSTCNRTEIYGFAESVMQLVHLLLKHCKADEKTFFEYAYLKNGNHALQHLFRVASGLDSQILGDYEILGQIKKSVDLAKAHGVIGPVMDRTLNFVFQASKKIKTDTELSNGTVSVSFAAIELLQAITHINSKKILVIGAGKFGANVCRNLITYFPGVTVTVMNRTDETASALAASCGIHFLGYDKKQEAIRQSDVVIVCTNANEPTILPQHFAEGEEQLILDLSVPANVHPAVKQIKGKRVIDVDEISTEILDKTLARRRAEVPKAEAIIEYYTQEFWQWLKDYRYVLHLKTWKSKLQELDRLQLHTCEFAKDALLKQQTERAQKAVKKLAVNLKTKNDKGCQFINLINDYLQMS</sequence>
<dbReference type="PROSITE" id="PS00747">
    <property type="entry name" value="GLUTR"/>
    <property type="match status" value="1"/>
</dbReference>
<feature type="binding site" evidence="4">
    <location>
        <begin position="196"/>
        <end position="201"/>
    </location>
    <ligand>
        <name>NADP(+)</name>
        <dbReference type="ChEBI" id="CHEBI:58349"/>
    </ligand>
</feature>
<feature type="domain" description="Glutamyl-tRNA reductase N-terminal" evidence="6">
    <location>
        <begin position="20"/>
        <end position="164"/>
    </location>
</feature>
<feature type="binding site" evidence="4">
    <location>
        <begin position="61"/>
        <end position="64"/>
    </location>
    <ligand>
        <name>substrate</name>
    </ligand>
</feature>
<dbReference type="RefSeq" id="WP_330974977.1">
    <property type="nucleotide sequence ID" value="NZ_JAZGLY010000005.1"/>
</dbReference>
<protein>
    <recommendedName>
        <fullName evidence="4">Glutamyl-tRNA reductase</fullName>
        <shortName evidence="4">GluTR</shortName>
        <ecNumber evidence="4">1.2.1.70</ecNumber>
    </recommendedName>
</protein>
<dbReference type="EMBL" id="JAZGLY010000005">
    <property type="protein sequence ID" value="MEE6187568.1"/>
    <property type="molecule type" value="Genomic_DNA"/>
</dbReference>
<keyword evidence="1 4" id="KW-0521">NADP</keyword>
<evidence type="ECO:0000256" key="4">
    <source>
        <dbReference type="HAMAP-Rule" id="MF_00087"/>
    </source>
</evidence>
<dbReference type="Proteomes" id="UP001357452">
    <property type="component" value="Unassembled WGS sequence"/>
</dbReference>
<gene>
    <name evidence="4 7" type="primary">hemA</name>
    <name evidence="7" type="ORF">V2H41_09805</name>
</gene>
<dbReference type="EC" id="1.2.1.70" evidence="4"/>
<feature type="binding site" evidence="4">
    <location>
        <position position="128"/>
    </location>
    <ligand>
        <name>substrate</name>
    </ligand>
</feature>
<organism evidence="7 8">
    <name type="scientific">Niabella digestorum</name>
    <dbReference type="NCBI Taxonomy" id="3117701"/>
    <lineage>
        <taxon>Bacteria</taxon>
        <taxon>Pseudomonadati</taxon>
        <taxon>Bacteroidota</taxon>
        <taxon>Chitinophagia</taxon>
        <taxon>Chitinophagales</taxon>
        <taxon>Chitinophagaceae</taxon>
        <taxon>Niabella</taxon>
    </lineage>
</organism>
<dbReference type="SUPFAM" id="SSF51735">
    <property type="entry name" value="NAD(P)-binding Rossmann-fold domains"/>
    <property type="match status" value="1"/>
</dbReference>
<keyword evidence="2 4" id="KW-0560">Oxidoreductase</keyword>
<comment type="domain">
    <text evidence="4">Possesses an unusual extended V-shaped dimeric structure with each monomer consisting of three distinct domains arranged along a curved 'spinal' alpha-helix. The N-terminal catalytic domain specifically recognizes the glutamate moiety of the substrate. The second domain is the NADPH-binding domain, and the third C-terminal domain is responsible for dimerization.</text>
</comment>
<comment type="function">
    <text evidence="4">Catalyzes the NADPH-dependent reduction of glutamyl-tRNA(Glu) to glutamate 1-semialdehyde (GSA).</text>
</comment>
<dbReference type="InterPro" id="IPR006151">
    <property type="entry name" value="Shikm_DH/Glu-tRNA_Rdtase"/>
</dbReference>
<dbReference type="Pfam" id="PF01488">
    <property type="entry name" value="Shikimate_DH"/>
    <property type="match status" value="1"/>
</dbReference>
<dbReference type="SUPFAM" id="SSF69742">
    <property type="entry name" value="Glutamyl tRNA-reductase catalytic, N-terminal domain"/>
    <property type="match status" value="1"/>
</dbReference>
<dbReference type="InterPro" id="IPR000343">
    <property type="entry name" value="4pyrrol_synth_GluRdtase"/>
</dbReference>
<comment type="caution">
    <text evidence="7">The sequence shown here is derived from an EMBL/GenBank/DDBJ whole genome shotgun (WGS) entry which is preliminary data.</text>
</comment>
<feature type="site" description="Important for activity" evidence="4">
    <location>
        <position position="107"/>
    </location>
</feature>
<evidence type="ECO:0000259" key="5">
    <source>
        <dbReference type="Pfam" id="PF01488"/>
    </source>
</evidence>
<keyword evidence="8" id="KW-1185">Reference proteome</keyword>
<dbReference type="GO" id="GO:0008883">
    <property type="term" value="F:glutamyl-tRNA reductase activity"/>
    <property type="evidence" value="ECO:0007669"/>
    <property type="project" value="UniProtKB-EC"/>
</dbReference>
<comment type="similarity">
    <text evidence="4">Belongs to the glutamyl-tRNA reductase family.</text>
</comment>
<dbReference type="InterPro" id="IPR036343">
    <property type="entry name" value="GluRdtase_N_sf"/>
</dbReference>
<evidence type="ECO:0000313" key="7">
    <source>
        <dbReference type="EMBL" id="MEE6187568.1"/>
    </source>
</evidence>
<comment type="catalytic activity">
    <reaction evidence="4">
        <text>(S)-4-amino-5-oxopentanoate + tRNA(Glu) + NADP(+) = L-glutamyl-tRNA(Glu) + NADPH + H(+)</text>
        <dbReference type="Rhea" id="RHEA:12344"/>
        <dbReference type="Rhea" id="RHEA-COMP:9663"/>
        <dbReference type="Rhea" id="RHEA-COMP:9680"/>
        <dbReference type="ChEBI" id="CHEBI:15378"/>
        <dbReference type="ChEBI" id="CHEBI:57501"/>
        <dbReference type="ChEBI" id="CHEBI:57783"/>
        <dbReference type="ChEBI" id="CHEBI:58349"/>
        <dbReference type="ChEBI" id="CHEBI:78442"/>
        <dbReference type="ChEBI" id="CHEBI:78520"/>
        <dbReference type="EC" id="1.2.1.70"/>
    </reaction>
</comment>
<evidence type="ECO:0000256" key="3">
    <source>
        <dbReference type="ARBA" id="ARBA00023244"/>
    </source>
</evidence>
<feature type="binding site" evidence="4">
    <location>
        <begin position="122"/>
        <end position="124"/>
    </location>
    <ligand>
        <name>substrate</name>
    </ligand>
</feature>
<comment type="miscellaneous">
    <text evidence="4">During catalysis, the active site Cys acts as a nucleophile attacking the alpha-carbonyl group of tRNA-bound glutamate with the formation of a thioester intermediate between enzyme and glutamate, and the concomitant release of tRNA(Glu). The thioester intermediate is finally reduced by direct hydride transfer from NADPH, to form the product GSA.</text>
</comment>